<evidence type="ECO:0000256" key="1">
    <source>
        <dbReference type="SAM" id="MobiDB-lite"/>
    </source>
</evidence>
<feature type="region of interest" description="Disordered" evidence="1">
    <location>
        <begin position="23"/>
        <end position="50"/>
    </location>
</feature>
<dbReference type="EMBL" id="JABANP010000051">
    <property type="protein sequence ID" value="KAF4693032.1"/>
    <property type="molecule type" value="Genomic_DNA"/>
</dbReference>
<proteinExistence type="predicted"/>
<accession>A0A7J6PAF0</accession>
<dbReference type="AlphaFoldDB" id="A0A7J6PAF0"/>
<gene>
    <name evidence="2" type="ORF">FOZ60_012023</name>
</gene>
<name>A0A7J6PAF0_PEROL</name>
<evidence type="ECO:0000313" key="2">
    <source>
        <dbReference type="EMBL" id="KAF4693032.1"/>
    </source>
</evidence>
<comment type="caution">
    <text evidence="2">The sequence shown here is derived from an EMBL/GenBank/DDBJ whole genome shotgun (WGS) entry which is preliminary data.</text>
</comment>
<protein>
    <submittedName>
        <fullName evidence="2">Uncharacterized protein</fullName>
    </submittedName>
</protein>
<evidence type="ECO:0000313" key="3">
    <source>
        <dbReference type="Proteomes" id="UP000541610"/>
    </source>
</evidence>
<organism evidence="2 3">
    <name type="scientific">Perkinsus olseni</name>
    <name type="common">Perkinsus atlanticus</name>
    <dbReference type="NCBI Taxonomy" id="32597"/>
    <lineage>
        <taxon>Eukaryota</taxon>
        <taxon>Sar</taxon>
        <taxon>Alveolata</taxon>
        <taxon>Perkinsozoa</taxon>
        <taxon>Perkinsea</taxon>
        <taxon>Perkinsida</taxon>
        <taxon>Perkinsidae</taxon>
        <taxon>Perkinsus</taxon>
    </lineage>
</organism>
<sequence length="224" mass="24848">MRRPLHLSVHYSCDVLAAEAAERAKGEQGASRRKNKSKVTWEDGPAGEGDMRKERWITKGAIMLGRMKEAGRESLDAKLGYGLREGPPVKVGIDFARRRVPKALECDVSEEGARVTFCRGDKYGEKVGWMGGQLGSWTGDGVRGEDEREITRQRASMSRAGCYVPRLEANDVRGELNRMGLLIGEPAEPAPWRHTAVGGSSGEKYVEERDFDLWRQRGKGETVA</sequence>
<reference evidence="2 3" key="1">
    <citation type="submission" date="2020-04" db="EMBL/GenBank/DDBJ databases">
        <title>Perkinsus olseni comparative genomics.</title>
        <authorList>
            <person name="Bogema D.R."/>
        </authorList>
    </citation>
    <scope>NUCLEOTIDE SEQUENCE [LARGE SCALE GENOMIC DNA]</scope>
    <source>
        <strain evidence="2">00978-12</strain>
    </source>
</reference>
<dbReference type="Proteomes" id="UP000541610">
    <property type="component" value="Unassembled WGS sequence"/>
</dbReference>